<keyword evidence="4" id="KW-1185">Reference proteome</keyword>
<evidence type="ECO:0000313" key="4">
    <source>
        <dbReference type="Proteomes" id="UP000031036"/>
    </source>
</evidence>
<dbReference type="Gene3D" id="3.30.1120.50">
    <property type="entry name" value="Pepsin inhibitor-3"/>
    <property type="match status" value="1"/>
</dbReference>
<protein>
    <recommendedName>
        <fullName evidence="2">Pepsin inhibitor-3-like repeated domain-containing protein</fullName>
    </recommendedName>
</protein>
<keyword evidence="1" id="KW-0175">Coiled coil</keyword>
<evidence type="ECO:0000256" key="1">
    <source>
        <dbReference type="SAM" id="Coils"/>
    </source>
</evidence>
<evidence type="ECO:0000313" key="3">
    <source>
        <dbReference type="EMBL" id="KHN84148.1"/>
    </source>
</evidence>
<feature type="domain" description="Pepsin inhibitor-3-like repeated" evidence="2">
    <location>
        <begin position="41"/>
        <end position="82"/>
    </location>
</feature>
<dbReference type="InterPro" id="IPR038412">
    <property type="entry name" value="Pepsin-I3_sf"/>
</dbReference>
<dbReference type="InterPro" id="IPR010480">
    <property type="entry name" value="Pepsin-I3"/>
</dbReference>
<name>A0A0B2VRA6_TOXCA</name>
<feature type="coiled-coil region" evidence="1">
    <location>
        <begin position="55"/>
        <end position="82"/>
    </location>
</feature>
<accession>A0A0B2VRA6</accession>
<dbReference type="EMBL" id="JPKZ01001065">
    <property type="protein sequence ID" value="KHN84148.1"/>
    <property type="molecule type" value="Genomic_DNA"/>
</dbReference>
<comment type="caution">
    <text evidence="3">The sequence shown here is derived from an EMBL/GenBank/DDBJ whole genome shotgun (WGS) entry which is preliminary data.</text>
</comment>
<organism evidence="3 4">
    <name type="scientific">Toxocara canis</name>
    <name type="common">Canine roundworm</name>
    <dbReference type="NCBI Taxonomy" id="6265"/>
    <lineage>
        <taxon>Eukaryota</taxon>
        <taxon>Metazoa</taxon>
        <taxon>Ecdysozoa</taxon>
        <taxon>Nematoda</taxon>
        <taxon>Chromadorea</taxon>
        <taxon>Rhabditida</taxon>
        <taxon>Spirurina</taxon>
        <taxon>Ascaridomorpha</taxon>
        <taxon>Ascaridoidea</taxon>
        <taxon>Toxocaridae</taxon>
        <taxon>Toxocara</taxon>
    </lineage>
</organism>
<sequence>MALLGCGEFRITIDGKIDSCIDGENDEVDEITAVPDIQGKNGVLYIDGVSKGPLTPEQQEQLKQYQQEVKEWNKALQQSIQSVSHSSSLCFTHSCIFSRTNTSLQQRRVPRSTLTY</sequence>
<gene>
    <name evidence="3" type="ORF">Tcan_17937</name>
</gene>
<proteinExistence type="predicted"/>
<reference evidence="3 4" key="1">
    <citation type="submission" date="2014-11" db="EMBL/GenBank/DDBJ databases">
        <title>Genetic blueprint of the zoonotic pathogen Toxocara canis.</title>
        <authorList>
            <person name="Zhu X.-Q."/>
            <person name="Korhonen P.K."/>
            <person name="Cai H."/>
            <person name="Young N.D."/>
            <person name="Nejsum P."/>
            <person name="von Samson-Himmelstjerna G."/>
            <person name="Boag P.R."/>
            <person name="Tan P."/>
            <person name="Li Q."/>
            <person name="Min J."/>
            <person name="Yang Y."/>
            <person name="Wang X."/>
            <person name="Fang X."/>
            <person name="Hall R.S."/>
            <person name="Hofmann A."/>
            <person name="Sternberg P.W."/>
            <person name="Jex A.R."/>
            <person name="Gasser R.B."/>
        </authorList>
    </citation>
    <scope>NUCLEOTIDE SEQUENCE [LARGE SCALE GENOMIC DNA]</scope>
    <source>
        <strain evidence="3">PN_DK_2014</strain>
    </source>
</reference>
<evidence type="ECO:0000259" key="2">
    <source>
        <dbReference type="Pfam" id="PF06394"/>
    </source>
</evidence>
<dbReference type="AlphaFoldDB" id="A0A0B2VRA6"/>
<dbReference type="Pfam" id="PF06394">
    <property type="entry name" value="Pepsin-I3"/>
    <property type="match status" value="1"/>
</dbReference>
<dbReference type="Proteomes" id="UP000031036">
    <property type="component" value="Unassembled WGS sequence"/>
</dbReference>